<dbReference type="InterPro" id="IPR009061">
    <property type="entry name" value="DNA-bd_dom_put_sf"/>
</dbReference>
<dbReference type="GO" id="GO:0003677">
    <property type="term" value="F:DNA binding"/>
    <property type="evidence" value="ECO:0007669"/>
    <property type="project" value="InterPro"/>
</dbReference>
<dbReference type="InterPro" id="IPR000551">
    <property type="entry name" value="MerR-type_HTH_dom"/>
</dbReference>
<proteinExistence type="predicted"/>
<dbReference type="Gene3D" id="1.10.1660.10">
    <property type="match status" value="1"/>
</dbReference>
<evidence type="ECO:0000259" key="2">
    <source>
        <dbReference type="PROSITE" id="PS50937"/>
    </source>
</evidence>
<feature type="region of interest" description="Disordered" evidence="1">
    <location>
        <begin position="202"/>
        <end position="360"/>
    </location>
</feature>
<dbReference type="KEGG" id="tpro:Ga0080559_TMP3818"/>
<dbReference type="OrthoDB" id="9810140at2"/>
<dbReference type="SMART" id="SM00422">
    <property type="entry name" value="HTH_MERR"/>
    <property type="match status" value="1"/>
</dbReference>
<dbReference type="EMBL" id="CP014796">
    <property type="protein sequence ID" value="APX24614.1"/>
    <property type="molecule type" value="Genomic_DNA"/>
</dbReference>
<keyword evidence="4" id="KW-1185">Reference proteome</keyword>
<feature type="domain" description="HTH merR-type" evidence="2">
    <location>
        <begin position="10"/>
        <end position="78"/>
    </location>
</feature>
<evidence type="ECO:0000313" key="4">
    <source>
        <dbReference type="Proteomes" id="UP000186559"/>
    </source>
</evidence>
<sequence>MSKSRDAFRTISEVAELLDTPAHVLRFWESKFTQVKPVKRAGGRRYYRPGDIGLLAGIRKLLHDDGMTIKGVQKILREQGVKHVATLAPLPLDEENTPETIESAPYIEAEPETGTVLPFAPLQPAEAAEPAVAPETSSEPAPVPEAPVPAEAAAEPTETENDAWPASADKADAPFDHAEADIPDAPMMAAHEDTVPPVADHEAVPQEDHSAPITDAPLTPADDGAHALPAFLTHSLEERTTEPDTPLMASEAQDDAPAPAWPEDAPEATPRESAAERPTEPPQSPEAPETDSPEDPATGAMGSSEGGQQEPVADQPPLAAESEGVDEKEPALDTVEATADAAPITEAQITEPDEHAVESEPMVIPELPDIDNLPPAPPGLLTHLSRVETLSAAQARAIAPQVQALRDWLASKQDAARD</sequence>
<dbReference type="Pfam" id="PF13411">
    <property type="entry name" value="MerR_1"/>
    <property type="match status" value="1"/>
</dbReference>
<dbReference type="PROSITE" id="PS50937">
    <property type="entry name" value="HTH_MERR_2"/>
    <property type="match status" value="1"/>
</dbReference>
<evidence type="ECO:0000256" key="1">
    <source>
        <dbReference type="SAM" id="MobiDB-lite"/>
    </source>
</evidence>
<dbReference type="AlphaFoldDB" id="A0A1U7D8W6"/>
<dbReference type="RefSeq" id="WP_076624429.1">
    <property type="nucleotide sequence ID" value="NZ_BMEW01000001.1"/>
</dbReference>
<evidence type="ECO:0000313" key="3">
    <source>
        <dbReference type="EMBL" id="APX24614.1"/>
    </source>
</evidence>
<name>A0A1U7D8W6_9RHOB</name>
<feature type="compositionally biased region" description="Low complexity" evidence="1">
    <location>
        <begin position="125"/>
        <end position="140"/>
    </location>
</feature>
<feature type="region of interest" description="Disordered" evidence="1">
    <location>
        <begin position="125"/>
        <end position="169"/>
    </location>
</feature>
<dbReference type="GO" id="GO:0006355">
    <property type="term" value="P:regulation of DNA-templated transcription"/>
    <property type="evidence" value="ECO:0007669"/>
    <property type="project" value="InterPro"/>
</dbReference>
<protein>
    <submittedName>
        <fullName evidence="3">MerR HTH family regulatory protein</fullName>
    </submittedName>
</protein>
<reference evidence="3 4" key="1">
    <citation type="submission" date="2016-03" db="EMBL/GenBank/DDBJ databases">
        <title>Deep-sea bacteria in the southern Pacific.</title>
        <authorList>
            <person name="Tang K."/>
        </authorList>
    </citation>
    <scope>NUCLEOTIDE SEQUENCE [LARGE SCALE GENOMIC DNA]</scope>
    <source>
        <strain evidence="3 4">JLT2016</strain>
    </source>
</reference>
<dbReference type="SUPFAM" id="SSF46955">
    <property type="entry name" value="Putative DNA-binding domain"/>
    <property type="match status" value="1"/>
</dbReference>
<feature type="compositionally biased region" description="Basic and acidic residues" evidence="1">
    <location>
        <begin position="269"/>
        <end position="279"/>
    </location>
</feature>
<organism evidence="3 4">
    <name type="scientific">Salipiger profundus</name>
    <dbReference type="NCBI Taxonomy" id="1229727"/>
    <lineage>
        <taxon>Bacteria</taxon>
        <taxon>Pseudomonadati</taxon>
        <taxon>Pseudomonadota</taxon>
        <taxon>Alphaproteobacteria</taxon>
        <taxon>Rhodobacterales</taxon>
        <taxon>Roseobacteraceae</taxon>
        <taxon>Salipiger</taxon>
    </lineage>
</organism>
<accession>A0A1U7D8W6</accession>
<gene>
    <name evidence="3" type="ORF">Ga0080559_TMP3818</name>
</gene>
<dbReference type="STRING" id="1229727.Ga0080559_TMP3818"/>
<dbReference type="Proteomes" id="UP000186559">
    <property type="component" value="Chromosome"/>
</dbReference>
<dbReference type="CDD" id="cd04765">
    <property type="entry name" value="HTH_MlrA-like_sg2"/>
    <property type="match status" value="1"/>
</dbReference>